<comment type="caution">
    <text evidence="1">The sequence shown here is derived from an EMBL/GenBank/DDBJ whole genome shotgun (WGS) entry which is preliminary data.</text>
</comment>
<dbReference type="Proteomes" id="UP001162992">
    <property type="component" value="Chromosome 13"/>
</dbReference>
<keyword evidence="2" id="KW-1185">Reference proteome</keyword>
<evidence type="ECO:0000313" key="1">
    <source>
        <dbReference type="EMBL" id="KAJ7534089.1"/>
    </source>
</evidence>
<proteinExistence type="predicted"/>
<reference evidence="2" key="1">
    <citation type="journal article" date="2024" name="Proc. Natl. Acad. Sci. U.S.A.">
        <title>Extraordinary preservation of gene collinearity over three hundred million years revealed in homosporous lycophytes.</title>
        <authorList>
            <person name="Li C."/>
            <person name="Wickell D."/>
            <person name="Kuo L.Y."/>
            <person name="Chen X."/>
            <person name="Nie B."/>
            <person name="Liao X."/>
            <person name="Peng D."/>
            <person name="Ji J."/>
            <person name="Jenkins J."/>
            <person name="Williams M."/>
            <person name="Shu S."/>
            <person name="Plott C."/>
            <person name="Barry K."/>
            <person name="Rajasekar S."/>
            <person name="Grimwood J."/>
            <person name="Han X."/>
            <person name="Sun S."/>
            <person name="Hou Z."/>
            <person name="He W."/>
            <person name="Dai G."/>
            <person name="Sun C."/>
            <person name="Schmutz J."/>
            <person name="Leebens-Mack J.H."/>
            <person name="Li F.W."/>
            <person name="Wang L."/>
        </authorList>
    </citation>
    <scope>NUCLEOTIDE SEQUENCE [LARGE SCALE GENOMIC DNA]</scope>
    <source>
        <strain evidence="2">cv. PW_Plant_1</strain>
    </source>
</reference>
<organism evidence="1 2">
    <name type="scientific">Diphasiastrum complanatum</name>
    <name type="common">Issler's clubmoss</name>
    <name type="synonym">Lycopodium complanatum</name>
    <dbReference type="NCBI Taxonomy" id="34168"/>
    <lineage>
        <taxon>Eukaryota</taxon>
        <taxon>Viridiplantae</taxon>
        <taxon>Streptophyta</taxon>
        <taxon>Embryophyta</taxon>
        <taxon>Tracheophyta</taxon>
        <taxon>Lycopodiopsida</taxon>
        <taxon>Lycopodiales</taxon>
        <taxon>Lycopodiaceae</taxon>
        <taxon>Lycopodioideae</taxon>
        <taxon>Diphasiastrum</taxon>
    </lineage>
</organism>
<sequence length="335" mass="38131">MEERKKKEREREREMDDRAGDGSRRYEPSAPPLPLTPYTPPPPPAPHYYSHIDDDEDAYPSVSPSAGGGYGGPPHTRLHSRYSEENETLGARLVDMLGNAFKGLLKTSHSVVSLDLRRAVLHDGPPRSRQRRRRPRNDSDENWSFDEEADWQPVRPQRKWMDRIQGGSARLKLLQVWDFRNSKTGEPKFPWGLNLGLGMNFQIDGGKLEPKLRIRGKHVSLHLLPRPLLELRGKWPLANTGLAVDARYRIPLDKVAVNRDFSGARLMVNLFNPLGTGFHLTPGGLEFDEHVVQIGKYTRLRVAAAVEFPRQFPVEKGENPLRIEVRRLGLKTTIV</sequence>
<accession>A0ACC2BWE3</accession>
<gene>
    <name evidence="1" type="ORF">O6H91_13G079100</name>
</gene>
<dbReference type="EMBL" id="CM055104">
    <property type="protein sequence ID" value="KAJ7534089.1"/>
    <property type="molecule type" value="Genomic_DNA"/>
</dbReference>
<name>A0ACC2BWE3_DIPCM</name>
<evidence type="ECO:0000313" key="2">
    <source>
        <dbReference type="Proteomes" id="UP001162992"/>
    </source>
</evidence>
<protein>
    <submittedName>
        <fullName evidence="1">Uncharacterized protein</fullName>
    </submittedName>
</protein>